<keyword evidence="3" id="KW-1185">Reference proteome</keyword>
<gene>
    <name evidence="2" type="ORF">HIM_11149</name>
</gene>
<proteinExistence type="predicted"/>
<organism evidence="2 3">
    <name type="scientific">Hirsutella minnesotensis 3608</name>
    <dbReference type="NCBI Taxonomy" id="1043627"/>
    <lineage>
        <taxon>Eukaryota</taxon>
        <taxon>Fungi</taxon>
        <taxon>Dikarya</taxon>
        <taxon>Ascomycota</taxon>
        <taxon>Pezizomycotina</taxon>
        <taxon>Sordariomycetes</taxon>
        <taxon>Hypocreomycetidae</taxon>
        <taxon>Hypocreales</taxon>
        <taxon>Ophiocordycipitaceae</taxon>
        <taxon>Hirsutella</taxon>
    </lineage>
</organism>
<dbReference type="AlphaFoldDB" id="A0A0F7ZFN8"/>
<protein>
    <submittedName>
        <fullName evidence="2">Uncharacterized protein</fullName>
    </submittedName>
</protein>
<sequence>MESNLRYFVEDRSRRIEKVNNRIKRGKAVKPGGQFFVNSVSLDKIREQAVKTSEAEAKKAEKRQLRESQRVLKLKIESLRQQWRGDKVHEIDGRMKTLTFKQWLELTRLADNYISLEVCNKEYRRLLNIHDERFFFDIERRGRRPGLDDAIAAASRAAKPLTAFEHPPSDASVEIFTQRPPAQSEQSDDDDFSSLHDPNEHHDAIQTQAAPNWAPRSTPPPALAMPSSPVLPSSPPVATPCPQARQRPNPALNSSPSTARQLA</sequence>
<name>A0A0F7ZFN8_9HYPO</name>
<dbReference type="EMBL" id="KQ030714">
    <property type="protein sequence ID" value="KJZ69466.1"/>
    <property type="molecule type" value="Genomic_DNA"/>
</dbReference>
<accession>A0A0F7ZFN8</accession>
<dbReference type="Proteomes" id="UP000054481">
    <property type="component" value="Unassembled WGS sequence"/>
</dbReference>
<evidence type="ECO:0000313" key="3">
    <source>
        <dbReference type="Proteomes" id="UP000054481"/>
    </source>
</evidence>
<feature type="region of interest" description="Disordered" evidence="1">
    <location>
        <begin position="178"/>
        <end position="263"/>
    </location>
</feature>
<reference evidence="2 3" key="1">
    <citation type="journal article" date="2014" name="Genome Biol. Evol.">
        <title>Comparative genomics and transcriptomics analyses reveal divergent lifestyle features of nematode endoparasitic fungus Hirsutella minnesotensis.</title>
        <authorList>
            <person name="Lai Y."/>
            <person name="Liu K."/>
            <person name="Zhang X."/>
            <person name="Zhang X."/>
            <person name="Li K."/>
            <person name="Wang N."/>
            <person name="Shu C."/>
            <person name="Wu Y."/>
            <person name="Wang C."/>
            <person name="Bushley K.E."/>
            <person name="Xiang M."/>
            <person name="Liu X."/>
        </authorList>
    </citation>
    <scope>NUCLEOTIDE SEQUENCE [LARGE SCALE GENOMIC DNA]</scope>
    <source>
        <strain evidence="2 3">3608</strain>
    </source>
</reference>
<evidence type="ECO:0000313" key="2">
    <source>
        <dbReference type="EMBL" id="KJZ69466.1"/>
    </source>
</evidence>
<evidence type="ECO:0000256" key="1">
    <source>
        <dbReference type="SAM" id="MobiDB-lite"/>
    </source>
</evidence>
<feature type="compositionally biased region" description="Basic and acidic residues" evidence="1">
    <location>
        <begin position="193"/>
        <end position="204"/>
    </location>
</feature>
<feature type="compositionally biased region" description="Polar residues" evidence="1">
    <location>
        <begin position="251"/>
        <end position="263"/>
    </location>
</feature>